<name>A0A0F8X4Q2_9EURO</name>
<dbReference type="AlphaFoldDB" id="A0A0F8X4Q2"/>
<evidence type="ECO:0000313" key="3">
    <source>
        <dbReference type="EMBL" id="KKK24640.1"/>
    </source>
</evidence>
<evidence type="ECO:0000259" key="2">
    <source>
        <dbReference type="Pfam" id="PF08457"/>
    </source>
</evidence>
<dbReference type="OrthoDB" id="5215300at2759"/>
<accession>A0A0F8X4Q2</accession>
<feature type="region of interest" description="Disordered" evidence="1">
    <location>
        <begin position="107"/>
        <end position="203"/>
    </location>
</feature>
<evidence type="ECO:0000313" key="4">
    <source>
        <dbReference type="Proteomes" id="UP000034947"/>
    </source>
</evidence>
<feature type="region of interest" description="Disordered" evidence="1">
    <location>
        <begin position="223"/>
        <end position="280"/>
    </location>
</feature>
<reference evidence="3 4" key="1">
    <citation type="submission" date="2015-02" db="EMBL/GenBank/DDBJ databases">
        <title>Draft Genome Sequences of Two Closely-Related Aflatoxigenic Aspergillus Species Obtained from the Cote d'Ivoire.</title>
        <authorList>
            <person name="Moore G.G."/>
            <person name="Beltz S.B."/>
            <person name="Mack B.M."/>
        </authorList>
    </citation>
    <scope>NUCLEOTIDE SEQUENCE [LARGE SCALE GENOMIC DNA]</scope>
    <source>
        <strain evidence="3 4">SRRC1432</strain>
    </source>
</reference>
<evidence type="ECO:0000256" key="1">
    <source>
        <dbReference type="SAM" id="MobiDB-lite"/>
    </source>
</evidence>
<dbReference type="EMBL" id="JYKN01000378">
    <property type="protein sequence ID" value="KKK24640.1"/>
    <property type="molecule type" value="Genomic_DNA"/>
</dbReference>
<dbReference type="Proteomes" id="UP000034947">
    <property type="component" value="Unassembled WGS sequence"/>
</dbReference>
<feature type="domain" description="Sfi1 spindle body" evidence="2">
    <location>
        <begin position="361"/>
        <end position="929"/>
    </location>
</feature>
<feature type="compositionally biased region" description="Polar residues" evidence="1">
    <location>
        <begin position="158"/>
        <end position="173"/>
    </location>
</feature>
<protein>
    <recommendedName>
        <fullName evidence="2">Sfi1 spindle body domain-containing protein</fullName>
    </recommendedName>
</protein>
<dbReference type="Pfam" id="PF08457">
    <property type="entry name" value="Sfi1"/>
    <property type="match status" value="1"/>
</dbReference>
<feature type="compositionally biased region" description="Basic and acidic residues" evidence="1">
    <location>
        <begin position="122"/>
        <end position="135"/>
    </location>
</feature>
<keyword evidence="4" id="KW-1185">Reference proteome</keyword>
<dbReference type="VEuPathDB" id="FungiDB:P175DRAFT_0522154"/>
<comment type="caution">
    <text evidence="3">The sequence shown here is derived from an EMBL/GenBank/DDBJ whole genome shotgun (WGS) entry which is preliminary data.</text>
</comment>
<sequence>MPPDSAQRRALIHEDPALSDEDVGFLFQIITRAERDPEAVRLPYRVLFKEYDEVIAEHGSDADPGYACMRFLFKMGSKDVVGETLFDKFENLLQQMGILIEFGNEETENDPLTDNLSSVDVQLRKRVDPPSREDTIQTPRRRRASFNSMYDIGDDPTQRSFINRPSSRSSMSRLQIGKPEFLDSLSPSRTPGQKRSESPDRTQLIAQFLEVGRRLMSRMDLLESTKKRSSEPASAVNEDRSRRIAEASQAKASKSRSIRSVSSISSEEEEEEGSIAPSDVIFEKPEIPPEMIYRPSLSDLLRDASTFNMYRQRAINRRIITQWMKKAVQTRQTHRDMDMVSVNRDRSTLLRQAFETWHTIIRNKRQEARTERFFSHLEKRAARARDLYLMTKAFTHWAEVTSDEVKKTTAARRHVLSVKYFNAWREITAINVLKAQRFALQRPFRAWKKKADHVKSLEEQAVAHHNQKLTHGFYWKWFWSLCERRAPKWHDYCLKRRSLLYWLRTFRTNRERIHEIDAQNKRLALGSALQALSERSKAIISAEQKAVSIQRHQLLEDSLGEWRIQARLAPAASRVAEMVDHRILHSAYMQWVKRAHMLKQAREMDQRRIVRNSWIAWNDQLRCQALSARIEERLKMEAMYKWILAERFRLMQRIREQRIKREVFSHFVTNIRSTYSELLYHADIHQDRRNADLIRSKFTCWRDQLALQRQRDVVAFEFYAPRLVQESLVAWRSKTQHVAKLDEWTRDARFYFLATGTLKRWHATTLDSAKRRRQEAYAKVRRKTKINLASKVFREWKFKTQNATEMEEQAGQIYRKKSLSITSEMLSRWQEKTAKRLEECDDADTFYFQQIAYDQLIRWAEAVVGYRQLDEQAVGMYRLHVLGQANIQLRKLSLQVFQIKSRSETAEAMRDRNLRKHSRGMFRHWVDKARMSLEARDLPGPLVSPTKTPNHVASSGAERSIFDPWYPVETPFKTHDFVSENHVSSATPLATPNYMTSPSRRAARARALARASTTPATPLVTPFASRLLRAEVLNTQSTSTRRDRNGRGSALGTSVRFVDEEPESPTDGRKSANRRI</sequence>
<proteinExistence type="predicted"/>
<organism evidence="3 4">
    <name type="scientific">Aspergillus ochraceoroseus</name>
    <dbReference type="NCBI Taxonomy" id="138278"/>
    <lineage>
        <taxon>Eukaryota</taxon>
        <taxon>Fungi</taxon>
        <taxon>Dikarya</taxon>
        <taxon>Ascomycota</taxon>
        <taxon>Pezizomycotina</taxon>
        <taxon>Eurotiomycetes</taxon>
        <taxon>Eurotiomycetidae</taxon>
        <taxon>Eurotiales</taxon>
        <taxon>Aspergillaceae</taxon>
        <taxon>Aspergillus</taxon>
        <taxon>Aspergillus subgen. Nidulantes</taxon>
    </lineage>
</organism>
<dbReference type="InterPro" id="IPR013665">
    <property type="entry name" value="Sfi1_dom"/>
</dbReference>
<feature type="region of interest" description="Disordered" evidence="1">
    <location>
        <begin position="1034"/>
        <end position="1076"/>
    </location>
</feature>
<gene>
    <name evidence="3" type="ORF">AOCH_001749</name>
</gene>